<feature type="region of interest" description="Disordered" evidence="1">
    <location>
        <begin position="307"/>
        <end position="366"/>
    </location>
</feature>
<dbReference type="AlphaFoldDB" id="A0A2M6WL39"/>
<protein>
    <submittedName>
        <fullName evidence="2">Uncharacterized protein</fullName>
    </submittedName>
</protein>
<proteinExistence type="predicted"/>
<name>A0A2M6WL39_9BACT</name>
<feature type="compositionally biased region" description="Basic and acidic residues" evidence="1">
    <location>
        <begin position="271"/>
        <end position="284"/>
    </location>
</feature>
<feature type="compositionally biased region" description="Basic and acidic residues" evidence="1">
    <location>
        <begin position="335"/>
        <end position="346"/>
    </location>
</feature>
<feature type="region of interest" description="Disordered" evidence="1">
    <location>
        <begin position="100"/>
        <end position="124"/>
    </location>
</feature>
<organism evidence="2 3">
    <name type="scientific">Candidatus Falkowbacteria bacterium CG10_big_fil_rev_8_21_14_0_10_43_11</name>
    <dbReference type="NCBI Taxonomy" id="1974568"/>
    <lineage>
        <taxon>Bacteria</taxon>
        <taxon>Candidatus Falkowiibacteriota</taxon>
    </lineage>
</organism>
<evidence type="ECO:0000313" key="2">
    <source>
        <dbReference type="EMBL" id="PIT93507.1"/>
    </source>
</evidence>
<feature type="compositionally biased region" description="Basic and acidic residues" evidence="1">
    <location>
        <begin position="312"/>
        <end position="324"/>
    </location>
</feature>
<gene>
    <name evidence="2" type="ORF">COU00_03985</name>
</gene>
<feature type="region of interest" description="Disordered" evidence="1">
    <location>
        <begin position="264"/>
        <end position="284"/>
    </location>
</feature>
<comment type="caution">
    <text evidence="2">The sequence shown here is derived from an EMBL/GenBank/DDBJ whole genome shotgun (WGS) entry which is preliminary data.</text>
</comment>
<dbReference type="Proteomes" id="UP000229335">
    <property type="component" value="Unassembled WGS sequence"/>
</dbReference>
<reference evidence="3" key="1">
    <citation type="submission" date="2017-09" db="EMBL/GenBank/DDBJ databases">
        <title>Depth-based differentiation of microbial function through sediment-hosted aquifers and enrichment of novel symbionts in the deep terrestrial subsurface.</title>
        <authorList>
            <person name="Probst A.J."/>
            <person name="Ladd B."/>
            <person name="Jarett J.K."/>
            <person name="Geller-Mcgrath D.E."/>
            <person name="Sieber C.M.K."/>
            <person name="Emerson J.B."/>
            <person name="Anantharaman K."/>
            <person name="Thomas B.C."/>
            <person name="Malmstrom R."/>
            <person name="Stieglmeier M."/>
            <person name="Klingl A."/>
            <person name="Woyke T."/>
            <person name="Ryan C.M."/>
            <person name="Banfield J.F."/>
        </authorList>
    </citation>
    <scope>NUCLEOTIDE SEQUENCE [LARGE SCALE GENOMIC DNA]</scope>
</reference>
<evidence type="ECO:0000313" key="3">
    <source>
        <dbReference type="Proteomes" id="UP000229335"/>
    </source>
</evidence>
<dbReference type="EMBL" id="PFAS01000071">
    <property type="protein sequence ID" value="PIT93507.1"/>
    <property type="molecule type" value="Genomic_DNA"/>
</dbReference>
<feature type="compositionally biased region" description="Basic and acidic residues" evidence="1">
    <location>
        <begin position="102"/>
        <end position="124"/>
    </location>
</feature>
<accession>A0A2M6WL39</accession>
<sequence>MFGYLEKFKQLPKELQAAVTSPEATRLIGELEKNYGVELASAVIKIMVKEIPWPSLVEFLTEEHHLPRERAEKLRQELADKIFLPVASYLGIPSPLTPLPPERARGLKERSLQRSEVKTMPEPERESGVFAKDLPKFKKIILSKKTELVLPLAGDDFIANITPEIISLAGIGGQAERRVKLQNIIKTFVKGIRDFISARDALTKEPVNGGLGLTREQAEAILNLAKKQREKPAISPIAPQSAPLDYLEKTRDIEYDFSKLAKQAPAVEPPAKIKEEKKPESDLKQDLAELSKEIISPKAEELKLAPPLPAVRSERPAARDEKKTQISKVSSQQKPEPEMVKMDRSRLAVSQSDKPRMDDIMQPPSRLQGPIEELANLDLINFRRLGGSLEVIAGKIQNKIKLLERESFTRRQQGINAWRHSPLYLSYVAIGQESLTGNQPVEELLKTQGNGLTKEEFNAILELNRQLRV</sequence>
<evidence type="ECO:0000256" key="1">
    <source>
        <dbReference type="SAM" id="MobiDB-lite"/>
    </source>
</evidence>